<sequence>MLNVVLNYSTSVLNTDYASRVAETFQHVLFTMVQNPLKTYRELDICSPRDKTQLAIWNKTPPKFSPLCIHAVIQEQCRKRGTSIAVSAWDGDMTYAELDEHSSRVAAHLQQLGVGPEVYVPLCFEKSKLAIVALLGVIKAGGAYVFLDPSYPVSRMRSICDDLHANFLVTSARTNSVGKNLGMKVVCLKDDCAIDGDTSSSRPYIESQSQPYNALYGVFTSGSSGKPKGVTMEHGAFYAAAMANGPALHLDEQSRVLQFANFIYDVGNRDVLMTLMFGGCICIPSDQERLTDLENFMNRYRVNWASLTPTSVSLLDATKVQTLRHLLMGGEALTADVTTTWARRVELMNAYGPCECAAISSLRNVTSSDSDPANIGHGVG</sequence>
<gene>
    <name evidence="4" type="ORF">P153DRAFT_290108</name>
</gene>
<keyword evidence="1" id="KW-0596">Phosphopantetheine</keyword>
<dbReference type="OrthoDB" id="416786at2759"/>
<evidence type="ECO:0000313" key="5">
    <source>
        <dbReference type="Proteomes" id="UP000799771"/>
    </source>
</evidence>
<dbReference type="RefSeq" id="XP_033524559.1">
    <property type="nucleotide sequence ID" value="XM_033663693.1"/>
</dbReference>
<dbReference type="GeneID" id="54404125"/>
<dbReference type="Pfam" id="PF00501">
    <property type="entry name" value="AMP-binding"/>
    <property type="match status" value="1"/>
</dbReference>
<dbReference type="GO" id="GO:0043041">
    <property type="term" value="P:amino acid activation for nonribosomal peptide biosynthetic process"/>
    <property type="evidence" value="ECO:0007669"/>
    <property type="project" value="TreeGrafter"/>
</dbReference>
<proteinExistence type="predicted"/>
<dbReference type="GO" id="GO:0044550">
    <property type="term" value="P:secondary metabolite biosynthetic process"/>
    <property type="evidence" value="ECO:0007669"/>
    <property type="project" value="TreeGrafter"/>
</dbReference>
<dbReference type="InterPro" id="IPR042099">
    <property type="entry name" value="ANL_N_sf"/>
</dbReference>
<dbReference type="PANTHER" id="PTHR45527">
    <property type="entry name" value="NONRIBOSOMAL PEPTIDE SYNTHETASE"/>
    <property type="match status" value="1"/>
</dbReference>
<feature type="domain" description="AMP-dependent synthetase/ligase" evidence="3">
    <location>
        <begin position="74"/>
        <end position="366"/>
    </location>
</feature>
<organism evidence="4 5">
    <name type="scientific">Dothidotthia symphoricarpi CBS 119687</name>
    <dbReference type="NCBI Taxonomy" id="1392245"/>
    <lineage>
        <taxon>Eukaryota</taxon>
        <taxon>Fungi</taxon>
        <taxon>Dikarya</taxon>
        <taxon>Ascomycota</taxon>
        <taxon>Pezizomycotina</taxon>
        <taxon>Dothideomycetes</taxon>
        <taxon>Pleosporomycetidae</taxon>
        <taxon>Pleosporales</taxon>
        <taxon>Dothidotthiaceae</taxon>
        <taxon>Dothidotthia</taxon>
    </lineage>
</organism>
<evidence type="ECO:0000313" key="4">
    <source>
        <dbReference type="EMBL" id="KAF2130172.1"/>
    </source>
</evidence>
<feature type="non-terminal residue" evidence="4">
    <location>
        <position position="380"/>
    </location>
</feature>
<dbReference type="GO" id="GO:0031177">
    <property type="term" value="F:phosphopantetheine binding"/>
    <property type="evidence" value="ECO:0007669"/>
    <property type="project" value="TreeGrafter"/>
</dbReference>
<keyword evidence="2" id="KW-0597">Phosphoprotein</keyword>
<dbReference type="EMBL" id="ML977505">
    <property type="protein sequence ID" value="KAF2130172.1"/>
    <property type="molecule type" value="Genomic_DNA"/>
</dbReference>
<dbReference type="Proteomes" id="UP000799771">
    <property type="component" value="Unassembled WGS sequence"/>
</dbReference>
<dbReference type="SUPFAM" id="SSF56801">
    <property type="entry name" value="Acetyl-CoA synthetase-like"/>
    <property type="match status" value="1"/>
</dbReference>
<evidence type="ECO:0000256" key="2">
    <source>
        <dbReference type="ARBA" id="ARBA00022553"/>
    </source>
</evidence>
<protein>
    <submittedName>
        <fullName evidence="4">Acetyl-CoA synthetase-like protein</fullName>
    </submittedName>
</protein>
<keyword evidence="5" id="KW-1185">Reference proteome</keyword>
<name>A0A6A6AE33_9PLEO</name>
<dbReference type="GO" id="GO:0005737">
    <property type="term" value="C:cytoplasm"/>
    <property type="evidence" value="ECO:0007669"/>
    <property type="project" value="TreeGrafter"/>
</dbReference>
<accession>A0A6A6AE33</accession>
<dbReference type="AlphaFoldDB" id="A0A6A6AE33"/>
<reference evidence="4" key="1">
    <citation type="journal article" date="2020" name="Stud. Mycol.">
        <title>101 Dothideomycetes genomes: a test case for predicting lifestyles and emergence of pathogens.</title>
        <authorList>
            <person name="Haridas S."/>
            <person name="Albert R."/>
            <person name="Binder M."/>
            <person name="Bloem J."/>
            <person name="Labutti K."/>
            <person name="Salamov A."/>
            <person name="Andreopoulos B."/>
            <person name="Baker S."/>
            <person name="Barry K."/>
            <person name="Bills G."/>
            <person name="Bluhm B."/>
            <person name="Cannon C."/>
            <person name="Castanera R."/>
            <person name="Culley D."/>
            <person name="Daum C."/>
            <person name="Ezra D."/>
            <person name="Gonzalez J."/>
            <person name="Henrissat B."/>
            <person name="Kuo A."/>
            <person name="Liang C."/>
            <person name="Lipzen A."/>
            <person name="Lutzoni F."/>
            <person name="Magnuson J."/>
            <person name="Mondo S."/>
            <person name="Nolan M."/>
            <person name="Ohm R."/>
            <person name="Pangilinan J."/>
            <person name="Park H.-J."/>
            <person name="Ramirez L."/>
            <person name="Alfaro M."/>
            <person name="Sun H."/>
            <person name="Tritt A."/>
            <person name="Yoshinaga Y."/>
            <person name="Zwiers L.-H."/>
            <person name="Turgeon B."/>
            <person name="Goodwin S."/>
            <person name="Spatafora J."/>
            <person name="Crous P."/>
            <person name="Grigoriev I."/>
        </authorList>
    </citation>
    <scope>NUCLEOTIDE SEQUENCE</scope>
    <source>
        <strain evidence="4">CBS 119687</strain>
    </source>
</reference>
<dbReference type="PANTHER" id="PTHR45527:SF12">
    <property type="entry name" value="NONRIBOSOMAL PEPTIDE SYNTHETASE IVOA"/>
    <property type="match status" value="1"/>
</dbReference>
<dbReference type="InterPro" id="IPR000873">
    <property type="entry name" value="AMP-dep_synth/lig_dom"/>
</dbReference>
<evidence type="ECO:0000259" key="3">
    <source>
        <dbReference type="Pfam" id="PF00501"/>
    </source>
</evidence>
<dbReference type="Gene3D" id="3.40.50.12780">
    <property type="entry name" value="N-terminal domain of ligase-like"/>
    <property type="match status" value="1"/>
</dbReference>
<evidence type="ECO:0000256" key="1">
    <source>
        <dbReference type="ARBA" id="ARBA00022450"/>
    </source>
</evidence>